<dbReference type="Proteomes" id="UP000297891">
    <property type="component" value="Unassembled WGS sequence"/>
</dbReference>
<gene>
    <name evidence="2" type="ORF">EHQ30_10165</name>
</gene>
<evidence type="ECO:0008006" key="4">
    <source>
        <dbReference type="Google" id="ProtNLM"/>
    </source>
</evidence>
<reference evidence="2" key="1">
    <citation type="journal article" date="2019" name="PLoS Negl. Trop. Dis.">
        <title>Revisiting the worldwide diversity of Leptospira species in the environment.</title>
        <authorList>
            <person name="Vincent A.T."/>
            <person name="Schiettekatte O."/>
            <person name="Bourhy P."/>
            <person name="Veyrier F.J."/>
            <person name="Picardeau M."/>
        </authorList>
    </citation>
    <scope>NUCLEOTIDE SEQUENCE [LARGE SCALE GENOMIC DNA]</scope>
    <source>
        <strain evidence="2">201800277</strain>
    </source>
</reference>
<name>A0A2M9XZD3_9LEPT</name>
<comment type="caution">
    <text evidence="2">The sequence shown here is derived from an EMBL/GenBank/DDBJ whole genome shotgun (WGS) entry which is preliminary data.</text>
</comment>
<evidence type="ECO:0000313" key="3">
    <source>
        <dbReference type="Proteomes" id="UP000297891"/>
    </source>
</evidence>
<dbReference type="OrthoDB" id="334123at2"/>
<feature type="chain" id="PRO_5044383694" description="DUF3187 family protein" evidence="1">
    <location>
        <begin position="22"/>
        <end position="315"/>
    </location>
</feature>
<dbReference type="EMBL" id="RQFP01000001">
    <property type="protein sequence ID" value="TGK96930.1"/>
    <property type="molecule type" value="Genomic_DNA"/>
</dbReference>
<protein>
    <recommendedName>
        <fullName evidence="4">DUF3187 family protein</fullName>
    </recommendedName>
</protein>
<keyword evidence="1" id="KW-0732">Signal</keyword>
<keyword evidence="3" id="KW-1185">Reference proteome</keyword>
<evidence type="ECO:0000256" key="1">
    <source>
        <dbReference type="SAM" id="SignalP"/>
    </source>
</evidence>
<accession>A0A2M9XZD3</accession>
<proteinExistence type="predicted"/>
<dbReference type="AlphaFoldDB" id="A0A2M9XZD3"/>
<sequence>MKRSLVFFLMVISLFTGSLFAQGKVEGNTVRLKGALFFGSLRPDFEKRNFYNDIVGLEYNQDWQNNRGMTIINDLGFDYFHSLNAGVLSNVFMGLHINRFGRGYEWNSYYASGLGIKEADYRLVYSDINLGVTITPVSNFRILPKYVLRSIGQSLEGSYLGLGAPSYYGQDTKTATGTSGLLGVGFEFDLNDRATLFADLLLFGPFLLNSSGTYNSEQFRIYNGGAMLNYSSGGYTFYSEKFSFGASIVVVPKLRLFASFESERMTAKARSPIAVSVSDNGLYQVGTLMEFVSATAEHNILVSGLKFGVTYDLNL</sequence>
<organism evidence="2 3">
    <name type="scientific">Leptospira brenneri</name>
    <dbReference type="NCBI Taxonomy" id="2023182"/>
    <lineage>
        <taxon>Bacteria</taxon>
        <taxon>Pseudomonadati</taxon>
        <taxon>Spirochaetota</taxon>
        <taxon>Spirochaetia</taxon>
        <taxon>Leptospirales</taxon>
        <taxon>Leptospiraceae</taxon>
        <taxon>Leptospira</taxon>
    </lineage>
</organism>
<feature type="signal peptide" evidence="1">
    <location>
        <begin position="1"/>
        <end position="21"/>
    </location>
</feature>
<dbReference type="RefSeq" id="WP_100791368.1">
    <property type="nucleotide sequence ID" value="NZ_NPDQ01000006.1"/>
</dbReference>
<evidence type="ECO:0000313" key="2">
    <source>
        <dbReference type="EMBL" id="TGK96930.1"/>
    </source>
</evidence>